<dbReference type="AlphaFoldDB" id="A0A518BTH6"/>
<name>A0A518BTH6_9BACT</name>
<proteinExistence type="predicted"/>
<reference evidence="2 3" key="1">
    <citation type="submission" date="2019-02" db="EMBL/GenBank/DDBJ databases">
        <title>Deep-cultivation of Planctomycetes and their phenomic and genomic characterization uncovers novel biology.</title>
        <authorList>
            <person name="Wiegand S."/>
            <person name="Jogler M."/>
            <person name="Boedeker C."/>
            <person name="Pinto D."/>
            <person name="Vollmers J."/>
            <person name="Rivas-Marin E."/>
            <person name="Kohn T."/>
            <person name="Peeters S.H."/>
            <person name="Heuer A."/>
            <person name="Rast P."/>
            <person name="Oberbeckmann S."/>
            <person name="Bunk B."/>
            <person name="Jeske O."/>
            <person name="Meyerdierks A."/>
            <person name="Storesund J.E."/>
            <person name="Kallscheuer N."/>
            <person name="Luecker S."/>
            <person name="Lage O.M."/>
            <person name="Pohl T."/>
            <person name="Merkel B.J."/>
            <person name="Hornburger P."/>
            <person name="Mueller R.-W."/>
            <person name="Bruemmer F."/>
            <person name="Labrenz M."/>
            <person name="Spormann A.M."/>
            <person name="Op den Camp H."/>
            <person name="Overmann J."/>
            <person name="Amann R."/>
            <person name="Jetten M.S.M."/>
            <person name="Mascher T."/>
            <person name="Medema M.H."/>
            <person name="Devos D.P."/>
            <person name="Kaster A.-K."/>
            <person name="Ovreas L."/>
            <person name="Rohde M."/>
            <person name="Galperin M.Y."/>
            <person name="Jogler C."/>
        </authorList>
    </citation>
    <scope>NUCLEOTIDE SEQUENCE [LARGE SCALE GENOMIC DNA]</scope>
    <source>
        <strain evidence="2 3">Pan265</strain>
    </source>
</reference>
<gene>
    <name evidence="2" type="ORF">Pan265_01050</name>
</gene>
<feature type="compositionally biased region" description="Basic and acidic residues" evidence="1">
    <location>
        <begin position="17"/>
        <end position="44"/>
    </location>
</feature>
<dbReference type="EMBL" id="CP036280">
    <property type="protein sequence ID" value="QDU70282.1"/>
    <property type="molecule type" value="Genomic_DNA"/>
</dbReference>
<evidence type="ECO:0000313" key="3">
    <source>
        <dbReference type="Proteomes" id="UP000320386"/>
    </source>
</evidence>
<sequence length="44" mass="4847">MAQFVAAYEQYAQGKISHAEVRAQAESQSEARRDQGSGHAPKEK</sequence>
<keyword evidence="3" id="KW-1185">Reference proteome</keyword>
<feature type="region of interest" description="Disordered" evidence="1">
    <location>
        <begin position="16"/>
        <end position="44"/>
    </location>
</feature>
<dbReference type="Proteomes" id="UP000320386">
    <property type="component" value="Chromosome"/>
</dbReference>
<organism evidence="2 3">
    <name type="scientific">Mucisphaera calidilacus</name>
    <dbReference type="NCBI Taxonomy" id="2527982"/>
    <lineage>
        <taxon>Bacteria</taxon>
        <taxon>Pseudomonadati</taxon>
        <taxon>Planctomycetota</taxon>
        <taxon>Phycisphaerae</taxon>
        <taxon>Phycisphaerales</taxon>
        <taxon>Phycisphaeraceae</taxon>
        <taxon>Mucisphaera</taxon>
    </lineage>
</organism>
<evidence type="ECO:0000256" key="1">
    <source>
        <dbReference type="SAM" id="MobiDB-lite"/>
    </source>
</evidence>
<dbReference type="KEGG" id="mcad:Pan265_01050"/>
<accession>A0A518BTH6</accession>
<protein>
    <submittedName>
        <fullName evidence="2">Uncharacterized protein</fullName>
    </submittedName>
</protein>
<evidence type="ECO:0000313" key="2">
    <source>
        <dbReference type="EMBL" id="QDU70282.1"/>
    </source>
</evidence>